<feature type="compositionally biased region" description="Polar residues" evidence="1">
    <location>
        <begin position="134"/>
        <end position="144"/>
    </location>
</feature>
<gene>
    <name evidence="3" type="ORF">DV701_05015</name>
</gene>
<feature type="region of interest" description="Disordered" evidence="1">
    <location>
        <begin position="134"/>
        <end position="158"/>
    </location>
</feature>
<protein>
    <submittedName>
        <fullName evidence="3">SgcJ/EcaC family oxidoreductase</fullName>
    </submittedName>
</protein>
<organism evidence="3 4">
    <name type="scientific">Ornithinimicrobium avium</name>
    <dbReference type="NCBI Taxonomy" id="2283195"/>
    <lineage>
        <taxon>Bacteria</taxon>
        <taxon>Bacillati</taxon>
        <taxon>Actinomycetota</taxon>
        <taxon>Actinomycetes</taxon>
        <taxon>Micrococcales</taxon>
        <taxon>Ornithinimicrobiaceae</taxon>
        <taxon>Ornithinimicrobium</taxon>
    </lineage>
</organism>
<proteinExistence type="predicted"/>
<feature type="domain" description="DUF4440" evidence="2">
    <location>
        <begin position="12"/>
        <end position="124"/>
    </location>
</feature>
<dbReference type="InterPro" id="IPR011944">
    <property type="entry name" value="Steroid_delta5-4_isomerase"/>
</dbReference>
<dbReference type="Gene3D" id="3.10.450.50">
    <property type="match status" value="1"/>
</dbReference>
<reference evidence="3 4" key="1">
    <citation type="submission" date="2018-07" db="EMBL/GenBank/DDBJ databases">
        <title>Complete genome sequencing of Ornithinimicrobium sp. AMA3305.</title>
        <authorList>
            <person name="Bae J.-W."/>
        </authorList>
    </citation>
    <scope>NUCLEOTIDE SEQUENCE [LARGE SCALE GENOMIC DNA]</scope>
    <source>
        <strain evidence="3 4">AMA3305</strain>
    </source>
</reference>
<sequence length="158" mass="16761">MGVPPGLAEPEQVGRAFAEAWADRDARALAGLFAQDADFVNVVGLWWRSRDRIEQAHAYGFERIFGASTMTVRAPRTRRLGTSAAVVHVSWAITGQVRPDGSAAGPRAGIFLFVLERGPDGRWLVVAAQNTDTVPGADSLTTDPGGSPGTSAAAYRDP</sequence>
<dbReference type="InterPro" id="IPR032710">
    <property type="entry name" value="NTF2-like_dom_sf"/>
</dbReference>
<dbReference type="Proteomes" id="UP000253790">
    <property type="component" value="Chromosome"/>
</dbReference>
<dbReference type="KEGG" id="orn:DV701_05015"/>
<dbReference type="Pfam" id="PF14534">
    <property type="entry name" value="DUF4440"/>
    <property type="match status" value="1"/>
</dbReference>
<keyword evidence="4" id="KW-1185">Reference proteome</keyword>
<evidence type="ECO:0000259" key="2">
    <source>
        <dbReference type="Pfam" id="PF14534"/>
    </source>
</evidence>
<accession>A0A345NKK9</accession>
<evidence type="ECO:0000313" key="3">
    <source>
        <dbReference type="EMBL" id="AXH95567.1"/>
    </source>
</evidence>
<dbReference type="InterPro" id="IPR027843">
    <property type="entry name" value="DUF4440"/>
</dbReference>
<dbReference type="EMBL" id="CP031229">
    <property type="protein sequence ID" value="AXH95567.1"/>
    <property type="molecule type" value="Genomic_DNA"/>
</dbReference>
<dbReference type="OrthoDB" id="582586at2"/>
<evidence type="ECO:0000313" key="4">
    <source>
        <dbReference type="Proteomes" id="UP000253790"/>
    </source>
</evidence>
<evidence type="ECO:0000256" key="1">
    <source>
        <dbReference type="SAM" id="MobiDB-lite"/>
    </source>
</evidence>
<dbReference type="SUPFAM" id="SSF54427">
    <property type="entry name" value="NTF2-like"/>
    <property type="match status" value="1"/>
</dbReference>
<dbReference type="NCBIfam" id="TIGR02246">
    <property type="entry name" value="SgcJ/EcaC family oxidoreductase"/>
    <property type="match status" value="1"/>
</dbReference>
<dbReference type="AlphaFoldDB" id="A0A345NKK9"/>
<name>A0A345NKK9_9MICO</name>
<dbReference type="RefSeq" id="WP_114927332.1">
    <property type="nucleotide sequence ID" value="NZ_CP031229.1"/>
</dbReference>